<dbReference type="AlphaFoldDB" id="A0A8B6F0J0"/>
<dbReference type="InterPro" id="IPR047153">
    <property type="entry name" value="TRIM45/56/19-like"/>
</dbReference>
<evidence type="ECO:0000256" key="2">
    <source>
        <dbReference type="SAM" id="Coils"/>
    </source>
</evidence>
<dbReference type="OrthoDB" id="6108580at2759"/>
<keyword evidence="1" id="KW-0862">Zinc</keyword>
<comment type="caution">
    <text evidence="4">The sequence shown here is derived from an EMBL/GenBank/DDBJ whole genome shotgun (WGS) entry which is preliminary data.</text>
</comment>
<evidence type="ECO:0000259" key="3">
    <source>
        <dbReference type="PROSITE" id="PS50119"/>
    </source>
</evidence>
<protein>
    <recommendedName>
        <fullName evidence="3">B box-type domain-containing protein</fullName>
    </recommendedName>
</protein>
<dbReference type="PANTHER" id="PTHR25462">
    <property type="entry name" value="BONUS, ISOFORM C-RELATED"/>
    <property type="match status" value="1"/>
</dbReference>
<name>A0A8B6F0J0_MYTGA</name>
<dbReference type="EMBL" id="UYJE01005938">
    <property type="protein sequence ID" value="VDI41719.1"/>
    <property type="molecule type" value="Genomic_DNA"/>
</dbReference>
<dbReference type="SUPFAM" id="SSF57845">
    <property type="entry name" value="B-box zinc-binding domain"/>
    <property type="match status" value="1"/>
</dbReference>
<reference evidence="4" key="1">
    <citation type="submission" date="2018-11" db="EMBL/GenBank/DDBJ databases">
        <authorList>
            <person name="Alioto T."/>
            <person name="Alioto T."/>
        </authorList>
    </citation>
    <scope>NUCLEOTIDE SEQUENCE</scope>
</reference>
<dbReference type="PANTHER" id="PTHR25462:SF296">
    <property type="entry name" value="MEIOTIC P26, ISOFORM F"/>
    <property type="match status" value="1"/>
</dbReference>
<dbReference type="Gene3D" id="3.30.160.60">
    <property type="entry name" value="Classic Zinc Finger"/>
    <property type="match status" value="1"/>
</dbReference>
<dbReference type="InterPro" id="IPR000315">
    <property type="entry name" value="Znf_B-box"/>
</dbReference>
<gene>
    <name evidence="4" type="ORF">MGAL_10B054735</name>
</gene>
<evidence type="ECO:0000313" key="5">
    <source>
        <dbReference type="Proteomes" id="UP000596742"/>
    </source>
</evidence>
<feature type="domain" description="B box-type" evidence="3">
    <location>
        <begin position="9"/>
        <end position="57"/>
    </location>
</feature>
<keyword evidence="5" id="KW-1185">Reference proteome</keyword>
<feature type="domain" description="B box-type" evidence="3">
    <location>
        <begin position="73"/>
        <end position="114"/>
    </location>
</feature>
<organism evidence="4 5">
    <name type="scientific">Mytilus galloprovincialis</name>
    <name type="common">Mediterranean mussel</name>
    <dbReference type="NCBI Taxonomy" id="29158"/>
    <lineage>
        <taxon>Eukaryota</taxon>
        <taxon>Metazoa</taxon>
        <taxon>Spiralia</taxon>
        <taxon>Lophotrochozoa</taxon>
        <taxon>Mollusca</taxon>
        <taxon>Bivalvia</taxon>
        <taxon>Autobranchia</taxon>
        <taxon>Pteriomorphia</taxon>
        <taxon>Mytilida</taxon>
        <taxon>Mytiloidea</taxon>
        <taxon>Mytilidae</taxon>
        <taxon>Mytilinae</taxon>
        <taxon>Mytilus</taxon>
    </lineage>
</organism>
<dbReference type="SMART" id="SM00336">
    <property type="entry name" value="BBOX"/>
    <property type="match status" value="2"/>
</dbReference>
<accession>A0A8B6F0J0</accession>
<proteinExistence type="predicted"/>
<dbReference type="PROSITE" id="PS50119">
    <property type="entry name" value="ZF_BBOX"/>
    <property type="match status" value="2"/>
</dbReference>
<dbReference type="CDD" id="cd19757">
    <property type="entry name" value="Bbox1"/>
    <property type="match status" value="1"/>
</dbReference>
<dbReference type="Proteomes" id="UP000596742">
    <property type="component" value="Unassembled WGS sequence"/>
</dbReference>
<evidence type="ECO:0000256" key="1">
    <source>
        <dbReference type="PROSITE-ProRule" id="PRU00024"/>
    </source>
</evidence>
<dbReference type="GO" id="GO:0008270">
    <property type="term" value="F:zinc ion binding"/>
    <property type="evidence" value="ECO:0007669"/>
    <property type="project" value="UniProtKB-KW"/>
</dbReference>
<evidence type="ECO:0000313" key="4">
    <source>
        <dbReference type="EMBL" id="VDI41719.1"/>
    </source>
</evidence>
<sequence>MAATSKGAQSALVCEFCEIETKIMGKCIDCSLLLCTKCSDKLHSKLKQAADHRIVKLKDLSDYSQELPITLKFKSANCKMHKSQMYCLYCKTCEALACPSCILSSHQSHNLEEMRKTIQEKIDDVKNMNKKLEVSLAQKIGNVKEARCIKKSNFSEVRDEIKKEEDRLITNIKKKTNIELQALEMKWKLDDKTLSDEENGLNVKLTELHDSSSSIQSEIEKGDAENIVSLITTTTTSTSQNLLTLIEYSEPDIQLLGFIPGNVDLAMSPKLLGSFISYRTIKYVIPPIDPMCMALSKNGNVTISDRSQVTECNPRDNMNILRSIQCICRELGYSKSNDIFVLTAHELKKIHAPGRLKSIHDFTPYLPTTFHISEENDLIIALELGKEEQSNKKYPVKIVVLTMNGKIKQE</sequence>
<keyword evidence="1" id="KW-0479">Metal-binding</keyword>
<keyword evidence="2" id="KW-0175">Coiled coil</keyword>
<keyword evidence="1" id="KW-0863">Zinc-finger</keyword>
<feature type="coiled-coil region" evidence="2">
    <location>
        <begin position="108"/>
        <end position="135"/>
    </location>
</feature>
<dbReference type="Pfam" id="PF00643">
    <property type="entry name" value="zf-B_box"/>
    <property type="match status" value="1"/>
</dbReference>